<feature type="transmembrane region" description="Helical" evidence="1">
    <location>
        <begin position="102"/>
        <end position="126"/>
    </location>
</feature>
<gene>
    <name evidence="2" type="ORF">IMG5_119040</name>
</gene>
<evidence type="ECO:0000313" key="2">
    <source>
        <dbReference type="EMBL" id="EGR31031.1"/>
    </source>
</evidence>
<proteinExistence type="predicted"/>
<dbReference type="GeneID" id="14907168"/>
<evidence type="ECO:0000313" key="3">
    <source>
        <dbReference type="Proteomes" id="UP000008983"/>
    </source>
</evidence>
<sequence length="159" mass="20081">MFYLLNLLINEIFFFGQIQRKDFILFILFDYLQIFCINLFQKAQYFLFIWIFFLSNVYFPLKFIFLLKIFLLKIYLFVYLFLYFDYSLFRYTFFIHFDFYQFLFHLFFQFPILLFQIQTVIEYFLVSYFRLNSNIIIFTLWTVFVIDSFVFALYLFSLQ</sequence>
<keyword evidence="1" id="KW-1133">Transmembrane helix</keyword>
<dbReference type="EMBL" id="GL983921">
    <property type="protein sequence ID" value="EGR31031.1"/>
    <property type="molecule type" value="Genomic_DNA"/>
</dbReference>
<dbReference type="InParanoid" id="G0QUR8"/>
<evidence type="ECO:0008006" key="4">
    <source>
        <dbReference type="Google" id="ProtNLM"/>
    </source>
</evidence>
<dbReference type="OMA" id="FYEYHTN"/>
<accession>G0QUR8</accession>
<dbReference type="Proteomes" id="UP000008983">
    <property type="component" value="Unassembled WGS sequence"/>
</dbReference>
<feature type="transmembrane region" description="Helical" evidence="1">
    <location>
        <begin position="47"/>
        <end position="67"/>
    </location>
</feature>
<name>G0QUR8_ICHMU</name>
<reference evidence="2 3" key="1">
    <citation type="submission" date="2011-07" db="EMBL/GenBank/DDBJ databases">
        <authorList>
            <person name="Coyne R."/>
            <person name="Brami D."/>
            <person name="Johnson J."/>
            <person name="Hostetler J."/>
            <person name="Hannick L."/>
            <person name="Clark T."/>
            <person name="Cassidy-Hanley D."/>
            <person name="Inman J."/>
        </authorList>
    </citation>
    <scope>NUCLEOTIDE SEQUENCE [LARGE SCALE GENOMIC DNA]</scope>
    <source>
        <strain evidence="2 3">G5</strain>
    </source>
</reference>
<dbReference type="RefSeq" id="XP_004034517.1">
    <property type="nucleotide sequence ID" value="XM_004034469.1"/>
</dbReference>
<feature type="transmembrane region" description="Helical" evidence="1">
    <location>
        <begin position="23"/>
        <end position="41"/>
    </location>
</feature>
<evidence type="ECO:0000256" key="1">
    <source>
        <dbReference type="SAM" id="Phobius"/>
    </source>
</evidence>
<keyword evidence="3" id="KW-1185">Reference proteome</keyword>
<feature type="transmembrane region" description="Helical" evidence="1">
    <location>
        <begin position="74"/>
        <end position="96"/>
    </location>
</feature>
<protein>
    <recommendedName>
        <fullName evidence="4">Transmembrane protein</fullName>
    </recommendedName>
</protein>
<keyword evidence="1" id="KW-0812">Transmembrane</keyword>
<keyword evidence="1" id="KW-0472">Membrane</keyword>
<dbReference type="AlphaFoldDB" id="G0QUR8"/>
<organism evidence="2 3">
    <name type="scientific">Ichthyophthirius multifiliis</name>
    <name type="common">White spot disease agent</name>
    <name type="synonym">Ich</name>
    <dbReference type="NCBI Taxonomy" id="5932"/>
    <lineage>
        <taxon>Eukaryota</taxon>
        <taxon>Sar</taxon>
        <taxon>Alveolata</taxon>
        <taxon>Ciliophora</taxon>
        <taxon>Intramacronucleata</taxon>
        <taxon>Oligohymenophorea</taxon>
        <taxon>Hymenostomatida</taxon>
        <taxon>Ophryoglenina</taxon>
        <taxon>Ichthyophthirius</taxon>
    </lineage>
</organism>
<feature type="transmembrane region" description="Helical" evidence="1">
    <location>
        <begin position="135"/>
        <end position="156"/>
    </location>
</feature>